<dbReference type="AlphaFoldDB" id="A0AAW1W4V9"/>
<name>A0AAW1W4V9_RUBAR</name>
<comment type="caution">
    <text evidence="1">The sequence shown here is derived from an EMBL/GenBank/DDBJ whole genome shotgun (WGS) entry which is preliminary data.</text>
</comment>
<dbReference type="Proteomes" id="UP001457282">
    <property type="component" value="Unassembled WGS sequence"/>
</dbReference>
<reference evidence="1 2" key="1">
    <citation type="journal article" date="2023" name="G3 (Bethesda)">
        <title>A chromosome-length genome assembly and annotation of blackberry (Rubus argutus, cv. 'Hillquist').</title>
        <authorList>
            <person name="Bruna T."/>
            <person name="Aryal R."/>
            <person name="Dudchenko O."/>
            <person name="Sargent D.J."/>
            <person name="Mead D."/>
            <person name="Buti M."/>
            <person name="Cavallini A."/>
            <person name="Hytonen T."/>
            <person name="Andres J."/>
            <person name="Pham M."/>
            <person name="Weisz D."/>
            <person name="Mascagni F."/>
            <person name="Usai G."/>
            <person name="Natali L."/>
            <person name="Bassil N."/>
            <person name="Fernandez G.E."/>
            <person name="Lomsadze A."/>
            <person name="Armour M."/>
            <person name="Olukolu B."/>
            <person name="Poorten T."/>
            <person name="Britton C."/>
            <person name="Davik J."/>
            <person name="Ashrafi H."/>
            <person name="Aiden E.L."/>
            <person name="Borodovsky M."/>
            <person name="Worthington M."/>
        </authorList>
    </citation>
    <scope>NUCLEOTIDE SEQUENCE [LARGE SCALE GENOMIC DNA]</scope>
    <source>
        <strain evidence="1">PI 553951</strain>
    </source>
</reference>
<sequence>MAAAKAKCEARVNVGIYDPTRCSNRCVGIRLFSPSSQGLLLCDVGKQRLESIAQRLYFREAKAFPARKELSLLLSTTNGGQGKHFHDRLFGVTIASSNNGIDTVDKYMIYNPINGESLELSKPTPSFEGLVLRGFGCCQESSIYKLICFSANNCQVLTVGDVNGSVHWIGQSIIVFHLEEEAFQHLDMPSKIMDKGRVHCNLGILEDSLGLVVEWGKDIEIYVMKNYDRAWQLTRVIKDVQFYLDTKVLKYGEIGQLVILHRNQLQIIPSGTNDVHTVKICSATGREEVKRVSAALVFFPTFVSFECAGLITTEKQS</sequence>
<gene>
    <name evidence="1" type="ORF">M0R45_028171</name>
</gene>
<proteinExistence type="predicted"/>
<accession>A0AAW1W4V9</accession>
<keyword evidence="2" id="KW-1185">Reference proteome</keyword>
<evidence type="ECO:0000313" key="2">
    <source>
        <dbReference type="Proteomes" id="UP001457282"/>
    </source>
</evidence>
<organism evidence="1 2">
    <name type="scientific">Rubus argutus</name>
    <name type="common">Southern blackberry</name>
    <dbReference type="NCBI Taxonomy" id="59490"/>
    <lineage>
        <taxon>Eukaryota</taxon>
        <taxon>Viridiplantae</taxon>
        <taxon>Streptophyta</taxon>
        <taxon>Embryophyta</taxon>
        <taxon>Tracheophyta</taxon>
        <taxon>Spermatophyta</taxon>
        <taxon>Magnoliopsida</taxon>
        <taxon>eudicotyledons</taxon>
        <taxon>Gunneridae</taxon>
        <taxon>Pentapetalae</taxon>
        <taxon>rosids</taxon>
        <taxon>fabids</taxon>
        <taxon>Rosales</taxon>
        <taxon>Rosaceae</taxon>
        <taxon>Rosoideae</taxon>
        <taxon>Rosoideae incertae sedis</taxon>
        <taxon>Rubus</taxon>
    </lineage>
</organism>
<dbReference type="EMBL" id="JBEDUW010000006">
    <property type="protein sequence ID" value="KAK9919583.1"/>
    <property type="molecule type" value="Genomic_DNA"/>
</dbReference>
<protein>
    <submittedName>
        <fullName evidence="1">Uncharacterized protein</fullName>
    </submittedName>
</protein>
<evidence type="ECO:0000313" key="1">
    <source>
        <dbReference type="EMBL" id="KAK9919583.1"/>
    </source>
</evidence>